<evidence type="ECO:0000256" key="5">
    <source>
        <dbReference type="ARBA" id="ARBA00023163"/>
    </source>
</evidence>
<organism evidence="9 10">
    <name type="scientific">Salininema proteolyticum</name>
    <dbReference type="NCBI Taxonomy" id="1607685"/>
    <lineage>
        <taxon>Bacteria</taxon>
        <taxon>Bacillati</taxon>
        <taxon>Actinomycetota</taxon>
        <taxon>Actinomycetes</taxon>
        <taxon>Glycomycetales</taxon>
        <taxon>Glycomycetaceae</taxon>
        <taxon>Salininema</taxon>
    </lineage>
</organism>
<dbReference type="EMBL" id="JBHSDK010000013">
    <property type="protein sequence ID" value="MFC4335375.1"/>
    <property type="molecule type" value="Genomic_DNA"/>
</dbReference>
<feature type="compositionally biased region" description="Low complexity" evidence="6">
    <location>
        <begin position="188"/>
        <end position="203"/>
    </location>
</feature>
<feature type="region of interest" description="Disordered" evidence="6">
    <location>
        <begin position="160"/>
        <end position="238"/>
    </location>
</feature>
<dbReference type="Pfam" id="PF08281">
    <property type="entry name" value="Sigma70_r4_2"/>
    <property type="match status" value="1"/>
</dbReference>
<protein>
    <submittedName>
        <fullName evidence="9">RNA polymerase sigma factor</fullName>
    </submittedName>
</protein>
<evidence type="ECO:0000256" key="3">
    <source>
        <dbReference type="ARBA" id="ARBA00023082"/>
    </source>
</evidence>
<keyword evidence="10" id="KW-1185">Reference proteome</keyword>
<dbReference type="InterPro" id="IPR013249">
    <property type="entry name" value="RNA_pol_sigma70_r4_t2"/>
</dbReference>
<dbReference type="SUPFAM" id="SSF88659">
    <property type="entry name" value="Sigma3 and sigma4 domains of RNA polymerase sigma factors"/>
    <property type="match status" value="1"/>
</dbReference>
<feature type="domain" description="RNA polymerase sigma-70 region 2" evidence="7">
    <location>
        <begin position="10"/>
        <end position="76"/>
    </location>
</feature>
<proteinExistence type="inferred from homology"/>
<accession>A0ABV8TY74</accession>
<dbReference type="Proteomes" id="UP001595823">
    <property type="component" value="Unassembled WGS sequence"/>
</dbReference>
<feature type="compositionally biased region" description="Basic and acidic residues" evidence="6">
    <location>
        <begin position="170"/>
        <end position="187"/>
    </location>
</feature>
<keyword evidence="3" id="KW-0731">Sigma factor</keyword>
<name>A0ABV8TY74_9ACTN</name>
<evidence type="ECO:0000313" key="9">
    <source>
        <dbReference type="EMBL" id="MFC4335375.1"/>
    </source>
</evidence>
<dbReference type="Pfam" id="PF04542">
    <property type="entry name" value="Sigma70_r2"/>
    <property type="match status" value="1"/>
</dbReference>
<dbReference type="RefSeq" id="WP_380620112.1">
    <property type="nucleotide sequence ID" value="NZ_JBHSDK010000013.1"/>
</dbReference>
<keyword evidence="4" id="KW-0238">DNA-binding</keyword>
<evidence type="ECO:0000256" key="4">
    <source>
        <dbReference type="ARBA" id="ARBA00023125"/>
    </source>
</evidence>
<sequence length="238" mass="26092">MRTESDFIDLYEAHYSDLAAQVAAYLGDAVEAQDMVQEAFLRAWQRWEKIGGYEQPLAWVRRVAWNLATNRHRRLQVARKFLLKQREPEGVPAANPDHIALRDALQKVGARQRKALVMHYMADMRVAQIAEACGVRVGTVKSWLHRGRKELAEILGDDRESLRRTGAPPDDTHVLAKPVDVGDERGSSPDAGASARGAASGAPDRGEYSAGGPSARAGESKDQGAADAARTQRGGSRR</sequence>
<evidence type="ECO:0000256" key="6">
    <source>
        <dbReference type="SAM" id="MobiDB-lite"/>
    </source>
</evidence>
<reference evidence="10" key="1">
    <citation type="journal article" date="2019" name="Int. J. Syst. Evol. Microbiol.">
        <title>The Global Catalogue of Microorganisms (GCM) 10K type strain sequencing project: providing services to taxonomists for standard genome sequencing and annotation.</title>
        <authorList>
            <consortium name="The Broad Institute Genomics Platform"/>
            <consortium name="The Broad Institute Genome Sequencing Center for Infectious Disease"/>
            <person name="Wu L."/>
            <person name="Ma J."/>
        </authorList>
    </citation>
    <scope>NUCLEOTIDE SEQUENCE [LARGE SCALE GENOMIC DNA]</scope>
    <source>
        <strain evidence="10">IBRC-M 10908</strain>
    </source>
</reference>
<dbReference type="InterPro" id="IPR013324">
    <property type="entry name" value="RNA_pol_sigma_r3/r4-like"/>
</dbReference>
<gene>
    <name evidence="9" type="ORF">ACFPET_09210</name>
</gene>
<dbReference type="InterPro" id="IPR013325">
    <property type="entry name" value="RNA_pol_sigma_r2"/>
</dbReference>
<keyword evidence="5" id="KW-0804">Transcription</keyword>
<dbReference type="NCBIfam" id="TIGR02937">
    <property type="entry name" value="sigma70-ECF"/>
    <property type="match status" value="1"/>
</dbReference>
<dbReference type="CDD" id="cd06171">
    <property type="entry name" value="Sigma70_r4"/>
    <property type="match status" value="1"/>
</dbReference>
<dbReference type="InterPro" id="IPR014284">
    <property type="entry name" value="RNA_pol_sigma-70_dom"/>
</dbReference>
<dbReference type="InterPro" id="IPR007627">
    <property type="entry name" value="RNA_pol_sigma70_r2"/>
</dbReference>
<evidence type="ECO:0000256" key="2">
    <source>
        <dbReference type="ARBA" id="ARBA00023015"/>
    </source>
</evidence>
<comment type="caution">
    <text evidence="9">The sequence shown here is derived from an EMBL/GenBank/DDBJ whole genome shotgun (WGS) entry which is preliminary data.</text>
</comment>
<keyword evidence="2" id="KW-0805">Transcription regulation</keyword>
<evidence type="ECO:0000313" key="10">
    <source>
        <dbReference type="Proteomes" id="UP001595823"/>
    </source>
</evidence>
<feature type="domain" description="RNA polymerase sigma factor 70 region 4 type 2" evidence="8">
    <location>
        <begin position="100"/>
        <end position="151"/>
    </location>
</feature>
<dbReference type="InterPro" id="IPR039425">
    <property type="entry name" value="RNA_pol_sigma-70-like"/>
</dbReference>
<dbReference type="Gene3D" id="1.10.10.10">
    <property type="entry name" value="Winged helix-like DNA-binding domain superfamily/Winged helix DNA-binding domain"/>
    <property type="match status" value="1"/>
</dbReference>
<comment type="similarity">
    <text evidence="1">Belongs to the sigma-70 factor family. ECF subfamily.</text>
</comment>
<dbReference type="PANTHER" id="PTHR43133">
    <property type="entry name" value="RNA POLYMERASE ECF-TYPE SIGMA FACTO"/>
    <property type="match status" value="1"/>
</dbReference>
<dbReference type="SUPFAM" id="SSF88946">
    <property type="entry name" value="Sigma2 domain of RNA polymerase sigma factors"/>
    <property type="match status" value="1"/>
</dbReference>
<dbReference type="Gene3D" id="1.10.1740.10">
    <property type="match status" value="1"/>
</dbReference>
<evidence type="ECO:0000259" key="7">
    <source>
        <dbReference type="Pfam" id="PF04542"/>
    </source>
</evidence>
<evidence type="ECO:0000256" key="1">
    <source>
        <dbReference type="ARBA" id="ARBA00010641"/>
    </source>
</evidence>
<dbReference type="PANTHER" id="PTHR43133:SF50">
    <property type="entry name" value="ECF RNA POLYMERASE SIGMA FACTOR SIGM"/>
    <property type="match status" value="1"/>
</dbReference>
<evidence type="ECO:0000259" key="8">
    <source>
        <dbReference type="Pfam" id="PF08281"/>
    </source>
</evidence>
<dbReference type="InterPro" id="IPR036388">
    <property type="entry name" value="WH-like_DNA-bd_sf"/>
</dbReference>